<name>A0A9W7AD36_9STRA</name>
<dbReference type="PRINTS" id="PR00450">
    <property type="entry name" value="RECOVERIN"/>
</dbReference>
<accession>A0A9W7AD36</accession>
<feature type="domain" description="EF-hand" evidence="4">
    <location>
        <begin position="101"/>
        <end position="136"/>
    </location>
</feature>
<feature type="non-terminal residue" evidence="5">
    <location>
        <position position="361"/>
    </location>
</feature>
<dbReference type="GO" id="GO:0008017">
    <property type="term" value="F:microtubule binding"/>
    <property type="evidence" value="ECO:0007669"/>
    <property type="project" value="TreeGrafter"/>
</dbReference>
<evidence type="ECO:0000256" key="1">
    <source>
        <dbReference type="ARBA" id="ARBA00022574"/>
    </source>
</evidence>
<dbReference type="InterPro" id="IPR015943">
    <property type="entry name" value="WD40/YVTN_repeat-like_dom_sf"/>
</dbReference>
<dbReference type="EMBL" id="BRXZ01002708">
    <property type="protein sequence ID" value="GMH68416.1"/>
    <property type="molecule type" value="Genomic_DNA"/>
</dbReference>
<dbReference type="SMART" id="SM00054">
    <property type="entry name" value="EFh"/>
    <property type="match status" value="3"/>
</dbReference>
<dbReference type="PANTHER" id="PTHR13720">
    <property type="entry name" value="WD-40 REPEAT PROTEIN"/>
    <property type="match status" value="1"/>
</dbReference>
<evidence type="ECO:0000256" key="3">
    <source>
        <dbReference type="ARBA" id="ARBA00022837"/>
    </source>
</evidence>
<dbReference type="InterPro" id="IPR036322">
    <property type="entry name" value="WD40_repeat_dom_sf"/>
</dbReference>
<sequence>TQFVSVLSFKGELSTSFLSTLFDKLDNDGDGRIDGLEFMGGITLCCKGTFEEKAKFAFELYDFNLNAALSTTEICIMMQSTICGMLVLTGGSSSDEPAVSAFESLASAALSRADSDGSGQVTFDEFVGWARSNVEEDDILIASMKGFKDEMITTDRDEVWEAVNTSRWDLLESMEDEDSKERMERINKAPVHVWNSETLETEAVLSLHTRGVNLLAWGDDGSRLVSVGVDDSHIVALWDWRVNKMLASGIGGEGALLGAAVSEDGRTVVAVGAKQVLFFTVDGRALRSKKGLIGSQSGGVRQAFCSCAYLNNEAYVGCASGEIYRFRDRRLVAVFQAHGISEPVNTLERCKVSGGLISGGE</sequence>
<evidence type="ECO:0000313" key="5">
    <source>
        <dbReference type="EMBL" id="GMH68416.1"/>
    </source>
</evidence>
<dbReference type="InterPro" id="IPR050630">
    <property type="entry name" value="WD_repeat_EMAP"/>
</dbReference>
<dbReference type="InterPro" id="IPR018247">
    <property type="entry name" value="EF_Hand_1_Ca_BS"/>
</dbReference>
<evidence type="ECO:0000259" key="4">
    <source>
        <dbReference type="PROSITE" id="PS50222"/>
    </source>
</evidence>
<keyword evidence="2" id="KW-0677">Repeat</keyword>
<dbReference type="Pfam" id="PF13202">
    <property type="entry name" value="EF-hand_5"/>
    <property type="match status" value="2"/>
</dbReference>
<keyword evidence="6" id="KW-1185">Reference proteome</keyword>
<proteinExistence type="predicted"/>
<dbReference type="SUPFAM" id="SSF47473">
    <property type="entry name" value="EF-hand"/>
    <property type="match status" value="1"/>
</dbReference>
<dbReference type="PANTHER" id="PTHR13720:SF33">
    <property type="entry name" value="HELP DOMAIN-CONTAINING PROTEIN"/>
    <property type="match status" value="1"/>
</dbReference>
<dbReference type="Gene3D" id="2.130.10.10">
    <property type="entry name" value="YVTN repeat-like/Quinoprotein amine dehydrogenase"/>
    <property type="match status" value="1"/>
</dbReference>
<dbReference type="OrthoDB" id="47802at2759"/>
<dbReference type="Gene3D" id="1.10.238.10">
    <property type="entry name" value="EF-hand"/>
    <property type="match status" value="1"/>
</dbReference>
<dbReference type="InterPro" id="IPR011992">
    <property type="entry name" value="EF-hand-dom_pair"/>
</dbReference>
<reference evidence="5" key="1">
    <citation type="submission" date="2022-07" db="EMBL/GenBank/DDBJ databases">
        <title>Genome analysis of Parmales, a sister group of diatoms, reveals the evolutionary specialization of diatoms from phago-mixotrophs to photoautotrophs.</title>
        <authorList>
            <person name="Ban H."/>
            <person name="Sato S."/>
            <person name="Yoshikawa S."/>
            <person name="Kazumasa Y."/>
            <person name="Nakamura Y."/>
            <person name="Ichinomiya M."/>
            <person name="Saitoh K."/>
            <person name="Sato N."/>
            <person name="Blanc-Mathieu R."/>
            <person name="Endo H."/>
            <person name="Kuwata A."/>
            <person name="Ogata H."/>
        </authorList>
    </citation>
    <scope>NUCLEOTIDE SEQUENCE</scope>
</reference>
<comment type="caution">
    <text evidence="5">The sequence shown here is derived from an EMBL/GenBank/DDBJ whole genome shotgun (WGS) entry which is preliminary data.</text>
</comment>
<dbReference type="InterPro" id="IPR002048">
    <property type="entry name" value="EF_hand_dom"/>
</dbReference>
<feature type="non-terminal residue" evidence="5">
    <location>
        <position position="1"/>
    </location>
</feature>
<evidence type="ECO:0000256" key="2">
    <source>
        <dbReference type="ARBA" id="ARBA00022737"/>
    </source>
</evidence>
<organism evidence="5 6">
    <name type="scientific">Triparma retinervis</name>
    <dbReference type="NCBI Taxonomy" id="2557542"/>
    <lineage>
        <taxon>Eukaryota</taxon>
        <taxon>Sar</taxon>
        <taxon>Stramenopiles</taxon>
        <taxon>Ochrophyta</taxon>
        <taxon>Bolidophyceae</taxon>
        <taxon>Parmales</taxon>
        <taxon>Triparmaceae</taxon>
        <taxon>Triparma</taxon>
    </lineage>
</organism>
<keyword evidence="3" id="KW-0106">Calcium</keyword>
<protein>
    <recommendedName>
        <fullName evidence="4">EF-hand domain-containing protein</fullName>
    </recommendedName>
</protein>
<dbReference type="GO" id="GO:0005509">
    <property type="term" value="F:calcium ion binding"/>
    <property type="evidence" value="ECO:0007669"/>
    <property type="project" value="InterPro"/>
</dbReference>
<gene>
    <name evidence="5" type="ORF">TrRE_jg1209</name>
</gene>
<dbReference type="AlphaFoldDB" id="A0A9W7AD36"/>
<evidence type="ECO:0000313" key="6">
    <source>
        <dbReference type="Proteomes" id="UP001165082"/>
    </source>
</evidence>
<feature type="domain" description="EF-hand" evidence="4">
    <location>
        <begin position="13"/>
        <end position="48"/>
    </location>
</feature>
<dbReference type="SUPFAM" id="SSF50978">
    <property type="entry name" value="WD40 repeat-like"/>
    <property type="match status" value="1"/>
</dbReference>
<keyword evidence="1" id="KW-0853">WD repeat</keyword>
<dbReference type="PROSITE" id="PS50222">
    <property type="entry name" value="EF_HAND_2"/>
    <property type="match status" value="2"/>
</dbReference>
<dbReference type="Proteomes" id="UP001165082">
    <property type="component" value="Unassembled WGS sequence"/>
</dbReference>
<dbReference type="PROSITE" id="PS00018">
    <property type="entry name" value="EF_HAND_1"/>
    <property type="match status" value="2"/>
</dbReference>